<proteinExistence type="predicted"/>
<dbReference type="InterPro" id="IPR036010">
    <property type="entry name" value="2Fe-2S_ferredoxin-like_sf"/>
</dbReference>
<sequence length="296" mass="32524">MDSQALTIELDDEQFEAVLGDNLLSSLLSQGADVRYGCRAGACGACRLYDASNCESILSCQTTVASDMSLTRHTPSASSSFTVLSNISLEEVSIELTLLGPSDDSFGDRVFVSLPFKEQSKESFKALSQNPYNKQAHFYECMALNPAGAPLKVVLQKEQLHYPDWLRALALSSDGKVDVQLSTGMRKGRLLFEMDIADAPVVVISSPDNAIFESYWHDALLDYTPTFLGHFALFANNELTLSLADDALIAFLQEALTDTGSASIQIIYHGQKLSEKDWAQALAPLRIRTNQLHFVR</sequence>
<accession>A0A859D1Y6</accession>
<evidence type="ECO:0000313" key="2">
    <source>
        <dbReference type="EMBL" id="QKK80841.1"/>
    </source>
</evidence>
<dbReference type="Gene3D" id="3.10.20.30">
    <property type="match status" value="1"/>
</dbReference>
<dbReference type="InterPro" id="IPR001041">
    <property type="entry name" value="2Fe-2S_ferredoxin-type"/>
</dbReference>
<dbReference type="KEGG" id="mpri:MP3633_2114"/>
<feature type="domain" description="2Fe-2S ferredoxin-type" evidence="1">
    <location>
        <begin position="4"/>
        <end position="76"/>
    </location>
</feature>
<dbReference type="SUPFAM" id="SSF54292">
    <property type="entry name" value="2Fe-2S ferredoxin-like"/>
    <property type="match status" value="1"/>
</dbReference>
<evidence type="ECO:0000313" key="3">
    <source>
        <dbReference type="Proteomes" id="UP000509371"/>
    </source>
</evidence>
<reference evidence="2 3" key="1">
    <citation type="submission" date="2020-06" db="EMBL/GenBank/DDBJ databases">
        <authorList>
            <person name="Voronona O.L."/>
            <person name="Aksenova E.I."/>
            <person name="Kunda M.S."/>
            <person name="Semenov A.N."/>
            <person name="Ryzhova N."/>
        </authorList>
    </citation>
    <scope>NUCLEOTIDE SEQUENCE [LARGE SCALE GENOMIC DNA]</scope>
    <source>
        <strain evidence="2 3">MPKMM3633</strain>
    </source>
</reference>
<dbReference type="PROSITE" id="PS00197">
    <property type="entry name" value="2FE2S_FER_1"/>
    <property type="match status" value="1"/>
</dbReference>
<dbReference type="PROSITE" id="PS51085">
    <property type="entry name" value="2FE2S_FER_2"/>
    <property type="match status" value="1"/>
</dbReference>
<dbReference type="Pfam" id="PF00111">
    <property type="entry name" value="Fer2"/>
    <property type="match status" value="1"/>
</dbReference>
<dbReference type="GO" id="GO:0051537">
    <property type="term" value="F:2 iron, 2 sulfur cluster binding"/>
    <property type="evidence" value="ECO:0007669"/>
    <property type="project" value="InterPro"/>
</dbReference>
<gene>
    <name evidence="2" type="ORF">MP3633_2114</name>
</gene>
<name>A0A859D1Y6_9GAMM</name>
<dbReference type="EMBL" id="CP054301">
    <property type="protein sequence ID" value="QKK80841.1"/>
    <property type="molecule type" value="Genomic_DNA"/>
</dbReference>
<dbReference type="CDD" id="cd00207">
    <property type="entry name" value="fer2"/>
    <property type="match status" value="1"/>
</dbReference>
<dbReference type="Proteomes" id="UP000509371">
    <property type="component" value="Chromosome"/>
</dbReference>
<dbReference type="InterPro" id="IPR006058">
    <property type="entry name" value="2Fe2S_fd_BS"/>
</dbReference>
<dbReference type="InterPro" id="IPR012675">
    <property type="entry name" value="Beta-grasp_dom_sf"/>
</dbReference>
<protein>
    <submittedName>
        <fullName evidence="2">2Fe-2S iron-sulfur cluster binding domain-containing protein</fullName>
    </submittedName>
</protein>
<organism evidence="2 3">
    <name type="scientific">Marinomonas primoryensis</name>
    <dbReference type="NCBI Taxonomy" id="178399"/>
    <lineage>
        <taxon>Bacteria</taxon>
        <taxon>Pseudomonadati</taxon>
        <taxon>Pseudomonadota</taxon>
        <taxon>Gammaproteobacteria</taxon>
        <taxon>Oceanospirillales</taxon>
        <taxon>Oceanospirillaceae</taxon>
        <taxon>Marinomonas</taxon>
    </lineage>
</organism>
<evidence type="ECO:0000259" key="1">
    <source>
        <dbReference type="PROSITE" id="PS51085"/>
    </source>
</evidence>
<dbReference type="AlphaFoldDB" id="A0A859D1Y6"/>